<gene>
    <name evidence="2" type="ORF">IE077_003749</name>
</gene>
<protein>
    <submittedName>
        <fullName evidence="2">S15 sporozoite-expressed protein</fullName>
    </submittedName>
</protein>
<proteinExistence type="predicted"/>
<keyword evidence="3" id="KW-1185">Reference proteome</keyword>
<sequence length="492" mass="55044">MAIPFTTLASDVGLETLQEIDPPEGAEAWLSKQYTDLRGWFTLPQAGALQLRPTKFADGRMRFLDPIDGTSAPPEFAKMVSGKFDIKSWKKEGNTGTMILSVEGERAVYMKIPGIDAVVTWTSPDRLPIFEKSWKPIIFIMNKTTTAIRLTRETVLLLTRESSTTDAVKVQPIDYNNGFCCVHPCTDIGIVYGSYAVSPLHDCLKIPQHPGMDSNWGFYMQFFPWGFLLTPKTVEIAKPKVWNRFFHKTNEQFALIYNQPSMFIALKFLLPRGYFRTLEYEKDFAVTAKKVSETDITILLLLDGQLIKQNFSFDLRTNRVGKALFTIPTVFKIVISKAEKQKMVEMAKIDHVYQPKWTVVQSSELEVPIASGAPSEDLGHLVCSQTAAIFDAERGMYLTHAPGRRLTDCFRAVVATQGVQADLKPPVKEEILSRKQGSGTSDTTVGKFDNPSATNDDSTDETTGNLAASIIDTDNKVEINDSSQTEYSERVD</sequence>
<feature type="compositionally biased region" description="Polar residues" evidence="1">
    <location>
        <begin position="451"/>
        <end position="466"/>
    </location>
</feature>
<comment type="caution">
    <text evidence="2">The sequence shown here is derived from an EMBL/GenBank/DDBJ whole genome shotgun (WGS) entry which is preliminary data.</text>
</comment>
<evidence type="ECO:0000313" key="3">
    <source>
        <dbReference type="Proteomes" id="UP000823046"/>
    </source>
</evidence>
<accession>A0ABQ7J7N2</accession>
<dbReference type="EMBL" id="JADAQX010000529">
    <property type="protein sequence ID" value="KAF8819975.1"/>
    <property type="molecule type" value="Genomic_DNA"/>
</dbReference>
<feature type="compositionally biased region" description="Polar residues" evidence="1">
    <location>
        <begin position="435"/>
        <end position="444"/>
    </location>
</feature>
<dbReference type="Proteomes" id="UP000823046">
    <property type="component" value="Unassembled WGS sequence"/>
</dbReference>
<name>A0ABQ7J7N2_9APIC</name>
<feature type="region of interest" description="Disordered" evidence="1">
    <location>
        <begin position="425"/>
        <end position="492"/>
    </location>
</feature>
<evidence type="ECO:0000313" key="2">
    <source>
        <dbReference type="EMBL" id="KAF8819975.1"/>
    </source>
</evidence>
<reference evidence="2 3" key="1">
    <citation type="journal article" date="2020" name="bioRxiv">
        <title>Metabolic contributions of an alphaproteobacterial endosymbiont in the apicomplexan Cardiosporidium cionae.</title>
        <authorList>
            <person name="Hunter E.S."/>
            <person name="Paight C.J."/>
            <person name="Lane C.E."/>
        </authorList>
    </citation>
    <scope>NUCLEOTIDE SEQUENCE [LARGE SCALE GENOMIC DNA]</scope>
    <source>
        <strain evidence="2">ESH_2018</strain>
    </source>
</reference>
<evidence type="ECO:0000256" key="1">
    <source>
        <dbReference type="SAM" id="MobiDB-lite"/>
    </source>
</evidence>
<organism evidence="2 3">
    <name type="scientific">Cardiosporidium cionae</name>
    <dbReference type="NCBI Taxonomy" id="476202"/>
    <lineage>
        <taxon>Eukaryota</taxon>
        <taxon>Sar</taxon>
        <taxon>Alveolata</taxon>
        <taxon>Apicomplexa</taxon>
        <taxon>Aconoidasida</taxon>
        <taxon>Nephromycida</taxon>
        <taxon>Cardiosporidium</taxon>
    </lineage>
</organism>